<organism evidence="6 7">
    <name type="scientific">Rubrobacter xylanophilus</name>
    <dbReference type="NCBI Taxonomy" id="49319"/>
    <lineage>
        <taxon>Bacteria</taxon>
        <taxon>Bacillati</taxon>
        <taxon>Actinomycetota</taxon>
        <taxon>Rubrobacteria</taxon>
        <taxon>Rubrobacterales</taxon>
        <taxon>Rubrobacteraceae</taxon>
        <taxon>Rubrobacter</taxon>
    </lineage>
</organism>
<evidence type="ECO:0000256" key="3">
    <source>
        <dbReference type="ARBA" id="ARBA00022832"/>
    </source>
</evidence>
<name>A0A510HLH3_9ACTN</name>
<dbReference type="Pfam" id="PF13193">
    <property type="entry name" value="AMP-binding_C"/>
    <property type="match status" value="1"/>
</dbReference>
<gene>
    <name evidence="6" type="ORF">RxyAA322_27400</name>
</gene>
<dbReference type="AlphaFoldDB" id="A0A510HLH3"/>
<dbReference type="EMBL" id="AP019791">
    <property type="protein sequence ID" value="BBL80886.1"/>
    <property type="molecule type" value="Genomic_DNA"/>
</dbReference>
<evidence type="ECO:0000313" key="6">
    <source>
        <dbReference type="EMBL" id="BBL80886.1"/>
    </source>
</evidence>
<reference evidence="6" key="1">
    <citation type="journal article" date="2019" name="Microbiol. Resour. Announc.">
        <title>Complete Genome Sequence of Rubrobacter xylanophilus Strain AA3-22, Isolated from Arima Onsen in Japan.</title>
        <authorList>
            <person name="Tomariguchi N."/>
            <person name="Miyazaki K."/>
        </authorList>
    </citation>
    <scope>NUCLEOTIDE SEQUENCE [LARGE SCALE GENOMIC DNA]</scope>
    <source>
        <strain evidence="6">AA3-22</strain>
    </source>
</reference>
<dbReference type="InterPro" id="IPR045851">
    <property type="entry name" value="AMP-bd_C_sf"/>
</dbReference>
<comment type="similarity">
    <text evidence="1">Belongs to the ATP-dependent AMP-binding enzyme family.</text>
</comment>
<evidence type="ECO:0000256" key="2">
    <source>
        <dbReference type="ARBA" id="ARBA00022598"/>
    </source>
</evidence>
<dbReference type="PANTHER" id="PTHR43859">
    <property type="entry name" value="ACYL-ACTIVATING ENZYME"/>
    <property type="match status" value="1"/>
</dbReference>
<sequence>MRRDEEGYIYVVDRKKDMFISGGENIYPAEVERVISMHPAVAEVAVIGVPHEKWGETPKALVVPREGKTLTKDEIVEHCRKHLAGYKKPTYVAFVSELPRNASGKVLKRELRRSHGGSDDS</sequence>
<keyword evidence="3" id="KW-0276">Fatty acid metabolism</keyword>
<dbReference type="SUPFAM" id="SSF56801">
    <property type="entry name" value="Acetyl-CoA synthetase-like"/>
    <property type="match status" value="1"/>
</dbReference>
<keyword evidence="7" id="KW-1185">Reference proteome</keyword>
<dbReference type="GO" id="GO:0006631">
    <property type="term" value="P:fatty acid metabolic process"/>
    <property type="evidence" value="ECO:0007669"/>
    <property type="project" value="UniProtKB-KW"/>
</dbReference>
<feature type="domain" description="AMP-binding enzyme C-terminal" evidence="5">
    <location>
        <begin position="30"/>
        <end position="105"/>
    </location>
</feature>
<protein>
    <recommendedName>
        <fullName evidence="5">AMP-binding enzyme C-terminal domain-containing protein</fullName>
    </recommendedName>
</protein>
<proteinExistence type="inferred from homology"/>
<evidence type="ECO:0000259" key="5">
    <source>
        <dbReference type="Pfam" id="PF13193"/>
    </source>
</evidence>
<accession>A0A510HLH3</accession>
<dbReference type="FunFam" id="3.30.300.30:FF:000008">
    <property type="entry name" value="2,3-dihydroxybenzoate-AMP ligase"/>
    <property type="match status" value="1"/>
</dbReference>
<dbReference type="Proteomes" id="UP000318065">
    <property type="component" value="Chromosome"/>
</dbReference>
<evidence type="ECO:0000313" key="7">
    <source>
        <dbReference type="Proteomes" id="UP000318065"/>
    </source>
</evidence>
<evidence type="ECO:0000256" key="4">
    <source>
        <dbReference type="ARBA" id="ARBA00023098"/>
    </source>
</evidence>
<evidence type="ECO:0000256" key="1">
    <source>
        <dbReference type="ARBA" id="ARBA00006432"/>
    </source>
</evidence>
<dbReference type="PANTHER" id="PTHR43859:SF4">
    <property type="entry name" value="BUTANOATE--COA LIGASE AAE1-RELATED"/>
    <property type="match status" value="1"/>
</dbReference>
<dbReference type="InterPro" id="IPR025110">
    <property type="entry name" value="AMP-bd_C"/>
</dbReference>
<keyword evidence="4" id="KW-0443">Lipid metabolism</keyword>
<dbReference type="Gene3D" id="3.30.300.30">
    <property type="match status" value="1"/>
</dbReference>
<keyword evidence="2" id="KW-0436">Ligase</keyword>
<dbReference type="GO" id="GO:0016874">
    <property type="term" value="F:ligase activity"/>
    <property type="evidence" value="ECO:0007669"/>
    <property type="project" value="UniProtKB-KW"/>
</dbReference>